<evidence type="ECO:0000256" key="2">
    <source>
        <dbReference type="SAM" id="SignalP"/>
    </source>
</evidence>
<accession>A0A3R9N5V1</accession>
<dbReference type="EMBL" id="RWIT01000004">
    <property type="protein sequence ID" value="RSK48923.1"/>
    <property type="molecule type" value="Genomic_DNA"/>
</dbReference>
<gene>
    <name evidence="3" type="ORF">EI291_10205</name>
</gene>
<protein>
    <submittedName>
        <fullName evidence="3">Uncharacterized protein</fullName>
    </submittedName>
</protein>
<evidence type="ECO:0000256" key="1">
    <source>
        <dbReference type="SAM" id="MobiDB-lite"/>
    </source>
</evidence>
<proteinExistence type="predicted"/>
<sequence length="122" mass="14699">MKTSLLSLAAAFGLLASTAALAAPAPDHRDDDRYRREYNKYDDRNNRDFNYGFNKKHRVTPAEKARWEAQHRNDGRDDDRRSDYDRRNDRNDRDFNYGFDKKHRVTPAEKARWEAQHRYEHR</sequence>
<feature type="signal peptide" evidence="2">
    <location>
        <begin position="1"/>
        <end position="22"/>
    </location>
</feature>
<name>A0A3R9N5V1_9BACT</name>
<keyword evidence="2" id="KW-0732">Signal</keyword>
<dbReference type="Proteomes" id="UP000273500">
    <property type="component" value="Unassembled WGS sequence"/>
</dbReference>
<evidence type="ECO:0000313" key="3">
    <source>
        <dbReference type="EMBL" id="RSK48923.1"/>
    </source>
</evidence>
<organism evidence="3 4">
    <name type="scientific">Hymenobacter rigui</name>
    <dbReference type="NCBI Taxonomy" id="334424"/>
    <lineage>
        <taxon>Bacteria</taxon>
        <taxon>Pseudomonadati</taxon>
        <taxon>Bacteroidota</taxon>
        <taxon>Cytophagia</taxon>
        <taxon>Cytophagales</taxon>
        <taxon>Hymenobacteraceae</taxon>
        <taxon>Hymenobacter</taxon>
    </lineage>
</organism>
<feature type="compositionally biased region" description="Basic and acidic residues" evidence="1">
    <location>
        <begin position="26"/>
        <end position="47"/>
    </location>
</feature>
<evidence type="ECO:0000313" key="4">
    <source>
        <dbReference type="Proteomes" id="UP000273500"/>
    </source>
</evidence>
<feature type="compositionally biased region" description="Basic and acidic residues" evidence="1">
    <location>
        <begin position="106"/>
        <end position="122"/>
    </location>
</feature>
<dbReference type="AlphaFoldDB" id="A0A3R9N5V1"/>
<comment type="caution">
    <text evidence="3">The sequence shown here is derived from an EMBL/GenBank/DDBJ whole genome shotgun (WGS) entry which is preliminary data.</text>
</comment>
<feature type="chain" id="PRO_5018747542" evidence="2">
    <location>
        <begin position="23"/>
        <end position="122"/>
    </location>
</feature>
<feature type="compositionally biased region" description="Basic and acidic residues" evidence="1">
    <location>
        <begin position="60"/>
        <end position="95"/>
    </location>
</feature>
<feature type="region of interest" description="Disordered" evidence="1">
    <location>
        <begin position="23"/>
        <end position="122"/>
    </location>
</feature>
<keyword evidence="4" id="KW-1185">Reference proteome</keyword>
<reference evidence="3 4" key="1">
    <citation type="submission" date="2018-12" db="EMBL/GenBank/DDBJ databases">
        <authorList>
            <person name="Feng G."/>
            <person name="Zhu H."/>
        </authorList>
    </citation>
    <scope>NUCLEOTIDE SEQUENCE [LARGE SCALE GENOMIC DNA]</scope>
    <source>
        <strain evidence="3 4">KCTC 12533</strain>
    </source>
</reference>
<dbReference type="RefSeq" id="WP_125419710.1">
    <property type="nucleotide sequence ID" value="NZ_RWIT01000004.1"/>
</dbReference>